<accession>A0A3D9VGB0</accession>
<sequence length="284" mass="30211">MSNTYDSMAGALSSGNELGNVALVSSLIACTVWPEHLLAPIPAAKSGILLSQLEKRVPVKTVNLPVHGAVDVGPTNVPTRLALIRTDTGKMLQACSRIHESGSAGLRYLEELNKQYYSVSPATWESNDQAAYSKQLLDYRNSVQNTYCLAWETALLTSIVAVLRFVQLAIAAVIAGILAAMAIAYWALVFIPFTTAAAQSIRTAGTAIARTLPTIIRVMDEIMVKVGWVHAGILSARTLQAAVSDSMRLDDGAGFRVLGGAAVEVLGDLVKKLTKGQVNVLSGF</sequence>
<dbReference type="OrthoDB" id="3832428at2"/>
<proteinExistence type="predicted"/>
<name>A0A3D9VGB0_THECX</name>
<dbReference type="Proteomes" id="UP000256485">
    <property type="component" value="Unassembled WGS sequence"/>
</dbReference>
<feature type="transmembrane region" description="Helical" evidence="1">
    <location>
        <begin position="168"/>
        <end position="193"/>
    </location>
</feature>
<dbReference type="RefSeq" id="WP_115850004.1">
    <property type="nucleotide sequence ID" value="NZ_QTUC01000001.1"/>
</dbReference>
<organism evidence="2 3">
    <name type="scientific">Thermasporomyces composti</name>
    <dbReference type="NCBI Taxonomy" id="696763"/>
    <lineage>
        <taxon>Bacteria</taxon>
        <taxon>Bacillati</taxon>
        <taxon>Actinomycetota</taxon>
        <taxon>Actinomycetes</taxon>
        <taxon>Propionibacteriales</taxon>
        <taxon>Nocardioidaceae</taxon>
        <taxon>Thermasporomyces</taxon>
    </lineage>
</organism>
<evidence type="ECO:0000313" key="2">
    <source>
        <dbReference type="EMBL" id="REF36351.1"/>
    </source>
</evidence>
<dbReference type="AlphaFoldDB" id="A0A3D9VGB0"/>
<gene>
    <name evidence="2" type="ORF">DFJ64_1758</name>
</gene>
<dbReference type="EMBL" id="QTUC01000001">
    <property type="protein sequence ID" value="REF36351.1"/>
    <property type="molecule type" value="Genomic_DNA"/>
</dbReference>
<keyword evidence="1" id="KW-0812">Transmembrane</keyword>
<evidence type="ECO:0000313" key="3">
    <source>
        <dbReference type="Proteomes" id="UP000256485"/>
    </source>
</evidence>
<keyword evidence="3" id="KW-1185">Reference proteome</keyword>
<keyword evidence="1" id="KW-1133">Transmembrane helix</keyword>
<keyword evidence="1" id="KW-0472">Membrane</keyword>
<comment type="caution">
    <text evidence="2">The sequence shown here is derived from an EMBL/GenBank/DDBJ whole genome shotgun (WGS) entry which is preliminary data.</text>
</comment>
<evidence type="ECO:0000256" key="1">
    <source>
        <dbReference type="SAM" id="Phobius"/>
    </source>
</evidence>
<reference evidence="2 3" key="1">
    <citation type="submission" date="2018-08" db="EMBL/GenBank/DDBJ databases">
        <title>Sequencing the genomes of 1000 actinobacteria strains.</title>
        <authorList>
            <person name="Klenk H.-P."/>
        </authorList>
    </citation>
    <scope>NUCLEOTIDE SEQUENCE [LARGE SCALE GENOMIC DNA]</scope>
    <source>
        <strain evidence="2 3">DSM 22891</strain>
    </source>
</reference>
<protein>
    <submittedName>
        <fullName evidence="2">Uncharacterized protein</fullName>
    </submittedName>
</protein>